<dbReference type="Proteomes" id="UP000308133">
    <property type="component" value="Unassembled WGS sequence"/>
</dbReference>
<comment type="caution">
    <text evidence="2">The sequence shown here is derived from an EMBL/GenBank/DDBJ whole genome shotgun (WGS) entry which is preliminary data.</text>
</comment>
<proteinExistence type="predicted"/>
<accession>A0A4U7ASF2</accession>
<organism evidence="2 3">
    <name type="scientific">Elsinoe australis</name>
    <dbReference type="NCBI Taxonomy" id="40998"/>
    <lineage>
        <taxon>Eukaryota</taxon>
        <taxon>Fungi</taxon>
        <taxon>Dikarya</taxon>
        <taxon>Ascomycota</taxon>
        <taxon>Pezizomycotina</taxon>
        <taxon>Dothideomycetes</taxon>
        <taxon>Dothideomycetidae</taxon>
        <taxon>Myriangiales</taxon>
        <taxon>Elsinoaceae</taxon>
        <taxon>Elsinoe</taxon>
    </lineage>
</organism>
<evidence type="ECO:0000313" key="2">
    <source>
        <dbReference type="EMBL" id="TKX20939.1"/>
    </source>
</evidence>
<feature type="region of interest" description="Disordered" evidence="1">
    <location>
        <begin position="177"/>
        <end position="221"/>
    </location>
</feature>
<reference evidence="2 3" key="1">
    <citation type="submission" date="2018-02" db="EMBL/GenBank/DDBJ databases">
        <title>Draft genome sequences of Elsinoe sp., causing black scab on jojoba.</title>
        <authorList>
            <person name="Stodart B."/>
            <person name="Jeffress S."/>
            <person name="Ash G."/>
            <person name="Arun Chinnappa K."/>
        </authorList>
    </citation>
    <scope>NUCLEOTIDE SEQUENCE [LARGE SCALE GENOMIC DNA]</scope>
    <source>
        <strain evidence="2 3">Hillstone_2</strain>
    </source>
</reference>
<name>A0A4U7ASF2_9PEZI</name>
<dbReference type="AlphaFoldDB" id="A0A4U7ASF2"/>
<gene>
    <name evidence="2" type="ORF">C1H76_6976</name>
</gene>
<dbReference type="EMBL" id="PTQR01000084">
    <property type="protein sequence ID" value="TKX20939.1"/>
    <property type="molecule type" value="Genomic_DNA"/>
</dbReference>
<evidence type="ECO:0000256" key="1">
    <source>
        <dbReference type="SAM" id="MobiDB-lite"/>
    </source>
</evidence>
<evidence type="ECO:0000313" key="3">
    <source>
        <dbReference type="Proteomes" id="UP000308133"/>
    </source>
</evidence>
<sequence>MASDQQMHRELRNLVDRAGWNDVVAIMYWRTKRSTANSGSIRSHFDAFGKCLFCEKDIKYQKKVGEHIGKCRSIDNHYRKRARSASMTDLAYISWSTDSLRGLGDTAADMGMLAGHSNFSTQRTSAYMAAEPNDTTAMIPAARPALVQAPRSMPQVPTTYQLAGFVNLDSPVSHFPIDHRRNYSSSTTASQHRRTASDQTDDSFIASPFNGTPLHENVPTPPTFEMGYASDAAFPSYCQDAYGSFDDQG</sequence>
<protein>
    <submittedName>
        <fullName evidence="2">Uncharacterized protein</fullName>
    </submittedName>
</protein>